<gene>
    <name evidence="2" type="ORF">KIN20_038315</name>
</gene>
<proteinExistence type="predicted"/>
<feature type="region of interest" description="Disordered" evidence="1">
    <location>
        <begin position="1"/>
        <end position="30"/>
    </location>
</feature>
<dbReference type="AlphaFoldDB" id="A0AAD5REY3"/>
<name>A0AAD5REY3_PARTN</name>
<evidence type="ECO:0000313" key="2">
    <source>
        <dbReference type="EMBL" id="KAJ1375077.1"/>
    </source>
</evidence>
<comment type="caution">
    <text evidence="2">The sequence shown here is derived from an EMBL/GenBank/DDBJ whole genome shotgun (WGS) entry which is preliminary data.</text>
</comment>
<organism evidence="2 3">
    <name type="scientific">Parelaphostrongylus tenuis</name>
    <name type="common">Meningeal worm</name>
    <dbReference type="NCBI Taxonomy" id="148309"/>
    <lineage>
        <taxon>Eukaryota</taxon>
        <taxon>Metazoa</taxon>
        <taxon>Ecdysozoa</taxon>
        <taxon>Nematoda</taxon>
        <taxon>Chromadorea</taxon>
        <taxon>Rhabditida</taxon>
        <taxon>Rhabditina</taxon>
        <taxon>Rhabditomorpha</taxon>
        <taxon>Strongyloidea</taxon>
        <taxon>Metastrongylidae</taxon>
        <taxon>Parelaphostrongylus</taxon>
    </lineage>
</organism>
<dbReference type="EMBL" id="JAHQIW010007505">
    <property type="protein sequence ID" value="KAJ1375077.1"/>
    <property type="molecule type" value="Genomic_DNA"/>
</dbReference>
<feature type="compositionally biased region" description="Basic and acidic residues" evidence="1">
    <location>
        <begin position="15"/>
        <end position="30"/>
    </location>
</feature>
<protein>
    <submittedName>
        <fullName evidence="2">Uncharacterized protein</fullName>
    </submittedName>
</protein>
<keyword evidence="3" id="KW-1185">Reference proteome</keyword>
<dbReference type="Proteomes" id="UP001196413">
    <property type="component" value="Unassembled WGS sequence"/>
</dbReference>
<evidence type="ECO:0000313" key="3">
    <source>
        <dbReference type="Proteomes" id="UP001196413"/>
    </source>
</evidence>
<sequence length="85" mass="9692">MRGTNALGKPIEYLHPCERSPKKPKDNERNLWKTVTSGRKKERIFVLACNIKLTALPPWQLNNKEKSNTAKKKSEVFICGESHAS</sequence>
<accession>A0AAD5REY3</accession>
<evidence type="ECO:0000256" key="1">
    <source>
        <dbReference type="SAM" id="MobiDB-lite"/>
    </source>
</evidence>
<reference evidence="2" key="1">
    <citation type="submission" date="2021-06" db="EMBL/GenBank/DDBJ databases">
        <title>Parelaphostrongylus tenuis whole genome reference sequence.</title>
        <authorList>
            <person name="Garwood T.J."/>
            <person name="Larsen P.A."/>
            <person name="Fountain-Jones N.M."/>
            <person name="Garbe J.R."/>
            <person name="Macchietto M.G."/>
            <person name="Kania S.A."/>
            <person name="Gerhold R.W."/>
            <person name="Richards J.E."/>
            <person name="Wolf T.M."/>
        </authorList>
    </citation>
    <scope>NUCLEOTIDE SEQUENCE</scope>
    <source>
        <strain evidence="2">MNPRO001-30</strain>
        <tissue evidence="2">Meninges</tissue>
    </source>
</reference>